<keyword evidence="2 8" id="KW-0812">Transmembrane</keyword>
<feature type="region of interest" description="Disordered" evidence="9">
    <location>
        <begin position="1"/>
        <end position="44"/>
    </location>
</feature>
<feature type="transmembrane region" description="Helical" evidence="8">
    <location>
        <begin position="494"/>
        <end position="513"/>
    </location>
</feature>
<proteinExistence type="inferred from homology"/>
<evidence type="ECO:0000256" key="6">
    <source>
        <dbReference type="ARBA" id="ARBA00023136"/>
    </source>
</evidence>
<dbReference type="InterPro" id="IPR001594">
    <property type="entry name" value="Palmitoyltrfase_DHHC"/>
</dbReference>
<feature type="domain" description="Palmitoyltransferase DHHC" evidence="10">
    <location>
        <begin position="585"/>
        <end position="697"/>
    </location>
</feature>
<dbReference type="PANTHER" id="PTHR24161">
    <property type="entry name" value="ANK_REP_REGION DOMAIN-CONTAINING PROTEIN-RELATED"/>
    <property type="match status" value="1"/>
</dbReference>
<keyword evidence="8" id="KW-0012">Acyltransferase</keyword>
<dbReference type="Pfam" id="PF12796">
    <property type="entry name" value="Ank_2"/>
    <property type="match status" value="2"/>
</dbReference>
<accession>A0ABD3P4G8</accession>
<feature type="compositionally biased region" description="Basic residues" evidence="9">
    <location>
        <begin position="24"/>
        <end position="40"/>
    </location>
</feature>
<dbReference type="InterPro" id="IPR036770">
    <property type="entry name" value="Ankyrin_rpt-contain_sf"/>
</dbReference>
<comment type="domain">
    <text evidence="8">The DHHC domain is required for palmitoyltransferase activity.</text>
</comment>
<dbReference type="SUPFAM" id="SSF48403">
    <property type="entry name" value="Ankyrin repeat"/>
    <property type="match status" value="1"/>
</dbReference>
<organism evidence="11 12">
    <name type="scientific">Cyclotella cryptica</name>
    <dbReference type="NCBI Taxonomy" id="29204"/>
    <lineage>
        <taxon>Eukaryota</taxon>
        <taxon>Sar</taxon>
        <taxon>Stramenopiles</taxon>
        <taxon>Ochrophyta</taxon>
        <taxon>Bacillariophyta</taxon>
        <taxon>Coscinodiscophyceae</taxon>
        <taxon>Thalassiosirophycidae</taxon>
        <taxon>Stephanodiscales</taxon>
        <taxon>Stephanodiscaceae</taxon>
        <taxon>Cyclotella</taxon>
    </lineage>
</organism>
<dbReference type="PANTHER" id="PTHR24161:SF17">
    <property type="entry name" value="PALMITOYLTRANSFERASE"/>
    <property type="match status" value="1"/>
</dbReference>
<evidence type="ECO:0000256" key="8">
    <source>
        <dbReference type="RuleBase" id="RU079119"/>
    </source>
</evidence>
<comment type="catalytic activity">
    <reaction evidence="8">
        <text>L-cysteinyl-[protein] + hexadecanoyl-CoA = S-hexadecanoyl-L-cysteinyl-[protein] + CoA</text>
        <dbReference type="Rhea" id="RHEA:36683"/>
        <dbReference type="Rhea" id="RHEA-COMP:10131"/>
        <dbReference type="Rhea" id="RHEA-COMP:11032"/>
        <dbReference type="ChEBI" id="CHEBI:29950"/>
        <dbReference type="ChEBI" id="CHEBI:57287"/>
        <dbReference type="ChEBI" id="CHEBI:57379"/>
        <dbReference type="ChEBI" id="CHEBI:74151"/>
        <dbReference type="EC" id="2.3.1.225"/>
    </reaction>
</comment>
<feature type="repeat" description="ANK" evidence="7">
    <location>
        <begin position="320"/>
        <end position="352"/>
    </location>
</feature>
<reference evidence="11 12" key="1">
    <citation type="journal article" date="2020" name="G3 (Bethesda)">
        <title>Improved Reference Genome for Cyclotella cryptica CCMP332, a Model for Cell Wall Morphogenesis, Salinity Adaptation, and Lipid Production in Diatoms (Bacillariophyta).</title>
        <authorList>
            <person name="Roberts W.R."/>
            <person name="Downey K.M."/>
            <person name="Ruck E.C."/>
            <person name="Traller J.C."/>
            <person name="Alverson A.J."/>
        </authorList>
    </citation>
    <scope>NUCLEOTIDE SEQUENCE [LARGE SCALE GENOMIC DNA]</scope>
    <source>
        <strain evidence="11 12">CCMP332</strain>
    </source>
</reference>
<feature type="transmembrane region" description="Helical" evidence="8">
    <location>
        <begin position="626"/>
        <end position="650"/>
    </location>
</feature>
<feature type="compositionally biased region" description="Polar residues" evidence="9">
    <location>
        <begin position="1"/>
        <end position="12"/>
    </location>
</feature>
<evidence type="ECO:0000313" key="11">
    <source>
        <dbReference type="EMBL" id="KAL3781395.1"/>
    </source>
</evidence>
<evidence type="ECO:0000256" key="3">
    <source>
        <dbReference type="ARBA" id="ARBA00022737"/>
    </source>
</evidence>
<dbReference type="Pfam" id="PF01529">
    <property type="entry name" value="DHHC"/>
    <property type="match status" value="1"/>
</dbReference>
<gene>
    <name evidence="11" type="ORF">HJC23_001598</name>
</gene>
<dbReference type="AlphaFoldDB" id="A0ABD3P4G8"/>
<comment type="subcellular location">
    <subcellularLocation>
        <location evidence="1">Membrane</location>
        <topology evidence="1">Multi-pass membrane protein</topology>
    </subcellularLocation>
</comment>
<dbReference type="PROSITE" id="PS50297">
    <property type="entry name" value="ANK_REP_REGION"/>
    <property type="match status" value="2"/>
</dbReference>
<feature type="compositionally biased region" description="Polar residues" evidence="9">
    <location>
        <begin position="232"/>
        <end position="244"/>
    </location>
</feature>
<feature type="transmembrane region" description="Helical" evidence="8">
    <location>
        <begin position="657"/>
        <end position="681"/>
    </location>
</feature>
<feature type="region of interest" description="Disordered" evidence="9">
    <location>
        <begin position="205"/>
        <end position="245"/>
    </location>
</feature>
<keyword evidence="6 8" id="KW-0472">Membrane</keyword>
<dbReference type="SMART" id="SM00248">
    <property type="entry name" value="ANK"/>
    <property type="match status" value="6"/>
</dbReference>
<sequence length="754" mass="83960">MELTLTGASTVSDRPVAAASSSNHSHHDHNHGHNHNHNHQHGACCAPKPKAIDASALLPTPEQVARFKADKSFRLNALSNVVRGGTYEIFVNLIGVLVSKEGDDTEASVVKDGVVKIEDREGFANMVNGYGADGHTLAHWCAKRGDDTRFLKFLISQSISLNGTSLLIDLHLPSKDTVGMYPLHWAVTEGAIPLVSLLLQHLEDRPTPSTRSTSSSSLMTSSSSLMENSNDPTSPSRAPHSNSGIDALDSSGCTPLLIAAQYGHPDLAAFLIQRGANPNNVDSSRDTALHWAAYKGSVEVCGMLLHLSGVEGQLDSVDAFGQTPLHLAALRGNVETVRFLMEEAAASSSATEKEVTGGRVGSKLTHKSHHYFPAKLLTMRDKEDKTPLDLAIKKKKLGCELILLEYHEQYVAPKRGFFARFGQTCKDIFSVRNWKAWMGMGGSELPIGQNPTFPFYWMTAHILMAGIVYATEFVGIGTKRKYEEDGLLWDRLGLHFYFLVSWFLTWVTLYYTYRTNPGVLDARGVGNSSTTTPSCKLLCCNGGGYPKDKISLEMDAVTKELRSQYDAVIESFSKNFPSEDKRIPLCHTCRIVRPLRSKHCRVARRCVLLFDHHCPFVGTTIGLYNYIYFFLFLVFFVMMAIGFIIAWVIFLSRSKTFPISICLMGAYLSLYVLPVTMMVVYHTQLVLNNTSTNEQLNIRKYRYFWESGRFHNPFDQGKIRNILQRLSPDRSSYELHRAVGVESEERQAMLSNVV</sequence>
<dbReference type="Proteomes" id="UP001516023">
    <property type="component" value="Unassembled WGS sequence"/>
</dbReference>
<evidence type="ECO:0000259" key="10">
    <source>
        <dbReference type="Pfam" id="PF01529"/>
    </source>
</evidence>
<protein>
    <recommendedName>
        <fullName evidence="8">Palmitoyltransferase</fullName>
        <ecNumber evidence="8">2.3.1.225</ecNumber>
    </recommendedName>
</protein>
<dbReference type="PROSITE" id="PS50088">
    <property type="entry name" value="ANK_REPEAT"/>
    <property type="match status" value="2"/>
</dbReference>
<keyword evidence="5 7" id="KW-0040">ANK repeat</keyword>
<keyword evidence="8" id="KW-0808">Transferase</keyword>
<evidence type="ECO:0000256" key="2">
    <source>
        <dbReference type="ARBA" id="ARBA00022692"/>
    </source>
</evidence>
<keyword evidence="3" id="KW-0677">Repeat</keyword>
<keyword evidence="12" id="KW-1185">Reference proteome</keyword>
<feature type="repeat" description="ANK" evidence="7">
    <location>
        <begin position="251"/>
        <end position="283"/>
    </location>
</feature>
<evidence type="ECO:0000256" key="7">
    <source>
        <dbReference type="PROSITE-ProRule" id="PRU00023"/>
    </source>
</evidence>
<keyword evidence="4 8" id="KW-1133">Transmembrane helix</keyword>
<dbReference type="GO" id="GO:0016020">
    <property type="term" value="C:membrane"/>
    <property type="evidence" value="ECO:0007669"/>
    <property type="project" value="UniProtKB-SubCell"/>
</dbReference>
<evidence type="ECO:0000256" key="5">
    <source>
        <dbReference type="ARBA" id="ARBA00023043"/>
    </source>
</evidence>
<dbReference type="EC" id="2.3.1.225" evidence="8"/>
<dbReference type="PROSITE" id="PS50216">
    <property type="entry name" value="DHHC"/>
    <property type="match status" value="1"/>
</dbReference>
<evidence type="ECO:0000313" key="12">
    <source>
        <dbReference type="Proteomes" id="UP001516023"/>
    </source>
</evidence>
<comment type="caution">
    <text evidence="11">The sequence shown here is derived from an EMBL/GenBank/DDBJ whole genome shotgun (WGS) entry which is preliminary data.</text>
</comment>
<dbReference type="GO" id="GO:0019706">
    <property type="term" value="F:protein-cysteine S-palmitoyltransferase activity"/>
    <property type="evidence" value="ECO:0007669"/>
    <property type="project" value="UniProtKB-EC"/>
</dbReference>
<evidence type="ECO:0000256" key="4">
    <source>
        <dbReference type="ARBA" id="ARBA00022989"/>
    </source>
</evidence>
<feature type="transmembrane region" description="Helical" evidence="8">
    <location>
        <begin position="455"/>
        <end position="474"/>
    </location>
</feature>
<comment type="similarity">
    <text evidence="8">Belongs to the DHHC palmitoyltransferase family.</text>
</comment>
<dbReference type="InterPro" id="IPR002110">
    <property type="entry name" value="Ankyrin_rpt"/>
</dbReference>
<feature type="compositionally biased region" description="Low complexity" evidence="9">
    <location>
        <begin position="207"/>
        <end position="231"/>
    </location>
</feature>
<name>A0ABD3P4G8_9STRA</name>
<evidence type="ECO:0000256" key="1">
    <source>
        <dbReference type="ARBA" id="ARBA00004141"/>
    </source>
</evidence>
<evidence type="ECO:0000256" key="9">
    <source>
        <dbReference type="SAM" id="MobiDB-lite"/>
    </source>
</evidence>
<dbReference type="EMBL" id="JABMIG020000318">
    <property type="protein sequence ID" value="KAL3781395.1"/>
    <property type="molecule type" value="Genomic_DNA"/>
</dbReference>
<dbReference type="Gene3D" id="1.25.40.20">
    <property type="entry name" value="Ankyrin repeat-containing domain"/>
    <property type="match status" value="2"/>
</dbReference>